<evidence type="ECO:0000313" key="1">
    <source>
        <dbReference type="EMBL" id="SHJ98637.1"/>
    </source>
</evidence>
<dbReference type="Pfam" id="PF14064">
    <property type="entry name" value="HmuY"/>
    <property type="match status" value="1"/>
</dbReference>
<dbReference type="InterPro" id="IPR025921">
    <property type="entry name" value="HmuY"/>
</dbReference>
<dbReference type="Proteomes" id="UP000184474">
    <property type="component" value="Unassembled WGS sequence"/>
</dbReference>
<name>A0A1M6NS99_REIAG</name>
<organism evidence="1 2">
    <name type="scientific">Reichenbachiella agariperforans</name>
    <dbReference type="NCBI Taxonomy" id="156994"/>
    <lineage>
        <taxon>Bacteria</taxon>
        <taxon>Pseudomonadati</taxon>
        <taxon>Bacteroidota</taxon>
        <taxon>Cytophagia</taxon>
        <taxon>Cytophagales</taxon>
        <taxon>Reichenbachiellaceae</taxon>
        <taxon>Reichenbachiella</taxon>
    </lineage>
</organism>
<dbReference type="PROSITE" id="PS51257">
    <property type="entry name" value="PROKAR_LIPOPROTEIN"/>
    <property type="match status" value="1"/>
</dbReference>
<dbReference type="AlphaFoldDB" id="A0A1M6NS99"/>
<protein>
    <submittedName>
        <fullName evidence="1">HmuY protein</fullName>
    </submittedName>
</protein>
<dbReference type="RefSeq" id="WP_073121340.1">
    <property type="nucleotide sequence ID" value="NZ_FRAA01000002.1"/>
</dbReference>
<dbReference type="STRING" id="156994.SAMN04488028_102387"/>
<sequence length="502" mass="54660">MKHYINKLTGLLLLTIVVGFSACDENEVERIFEASFQTSTVGLAQLDETAILQVNFSIPTVTETTVTIDLSENGVVYGTDYSTSPTATDGVVTVTVPAGSESASFSITRLVEFIASGNDLTATLAAIDGEESPEFVGTTTVSVLFEEVIAQGGTIDLLTGGSNMPNQCYIDLSNFAQTAVRRDQWELAFYSGAENRVFLNAALLVTAVEISEHNDLAIVSSETVFDTPLQLSSFGQPVTVSNVEELLGGLELGYSMYGPYTDIKEGTLEGTAISEISATDEDNKVYIVSLGSEIPEEHNLEGGLTTTGDHRGFYKIRVLLDGDQYKLQYAPLDETNISEAIFSKNTSANHTYFSIVDQKEVAVEPSASQWDINFSGVYSYYGFDFGFGAGLTYSDYALHNTLGGTALYQVTTYTTDSEGVTTTHDVPSYDSFSLSDVDEASLISDNRAIIGSEWRDSSAGIAKDDRYFVIRDTENNYFKLKFTKLLSDEGERGHSQFVYELL</sequence>
<reference evidence="2" key="1">
    <citation type="submission" date="2016-11" db="EMBL/GenBank/DDBJ databases">
        <authorList>
            <person name="Varghese N."/>
            <person name="Submissions S."/>
        </authorList>
    </citation>
    <scope>NUCLEOTIDE SEQUENCE [LARGE SCALE GENOMIC DNA]</scope>
    <source>
        <strain evidence="2">DSM 26134</strain>
    </source>
</reference>
<dbReference type="CDD" id="cd12105">
    <property type="entry name" value="HmuY"/>
    <property type="match status" value="1"/>
</dbReference>
<keyword evidence="2" id="KW-1185">Reference proteome</keyword>
<accession>A0A1M6NS99</accession>
<gene>
    <name evidence="1" type="ORF">SAMN04488028_102387</name>
</gene>
<dbReference type="EMBL" id="FRAA01000002">
    <property type="protein sequence ID" value="SHJ98637.1"/>
    <property type="molecule type" value="Genomic_DNA"/>
</dbReference>
<evidence type="ECO:0000313" key="2">
    <source>
        <dbReference type="Proteomes" id="UP000184474"/>
    </source>
</evidence>
<proteinExistence type="predicted"/>